<keyword evidence="9" id="KW-0406">Ion transport</keyword>
<keyword evidence="10" id="KW-0626">Porin</keyword>
<dbReference type="GO" id="GO:0006811">
    <property type="term" value="P:monoatomic ion transport"/>
    <property type="evidence" value="ECO:0007669"/>
    <property type="project" value="UniProtKB-KW"/>
</dbReference>
<keyword evidence="13" id="KW-0998">Cell outer membrane</keyword>
<dbReference type="PROSITE" id="PS51257">
    <property type="entry name" value="PROKAR_LIPOPROTEIN"/>
    <property type="match status" value="1"/>
</dbReference>
<evidence type="ECO:0000256" key="5">
    <source>
        <dbReference type="ARBA" id="ARBA00022597"/>
    </source>
</evidence>
<dbReference type="AlphaFoldDB" id="A0A0P1IVC0"/>
<feature type="domain" description="Soluble ligand binding" evidence="17">
    <location>
        <begin position="171"/>
        <end position="223"/>
    </location>
</feature>
<keyword evidence="12" id="KW-0564">Palmitate</keyword>
<accession>A0A0P1IVC0</accession>
<feature type="domain" description="Polysaccharide export protein N-terminal" evidence="16">
    <location>
        <begin position="82"/>
        <end position="163"/>
    </location>
</feature>
<proteinExistence type="inferred from homology"/>
<keyword evidence="7 15" id="KW-0732">Signal</keyword>
<evidence type="ECO:0000256" key="4">
    <source>
        <dbReference type="ARBA" id="ARBA00022452"/>
    </source>
</evidence>
<dbReference type="PANTHER" id="PTHR33619">
    <property type="entry name" value="POLYSACCHARIDE EXPORT PROTEIN GFCE-RELATED"/>
    <property type="match status" value="1"/>
</dbReference>
<evidence type="ECO:0000313" key="19">
    <source>
        <dbReference type="EMBL" id="CUK27557.1"/>
    </source>
</evidence>
<feature type="signal peptide" evidence="15">
    <location>
        <begin position="1"/>
        <end position="24"/>
    </location>
</feature>
<keyword evidence="20" id="KW-1185">Reference proteome</keyword>
<evidence type="ECO:0000256" key="11">
    <source>
        <dbReference type="ARBA" id="ARBA00023136"/>
    </source>
</evidence>
<dbReference type="InterPro" id="IPR003715">
    <property type="entry name" value="Poly_export_N"/>
</dbReference>
<keyword evidence="3" id="KW-0813">Transport</keyword>
<dbReference type="GO" id="GO:0015288">
    <property type="term" value="F:porin activity"/>
    <property type="evidence" value="ECO:0007669"/>
    <property type="project" value="UniProtKB-KW"/>
</dbReference>
<dbReference type="GO" id="GO:0009279">
    <property type="term" value="C:cell outer membrane"/>
    <property type="evidence" value="ECO:0007669"/>
    <property type="project" value="UniProtKB-SubCell"/>
</dbReference>
<dbReference type="STRING" id="1715691.TA5113_02526"/>
<evidence type="ECO:0000259" key="18">
    <source>
        <dbReference type="Pfam" id="PF22461"/>
    </source>
</evidence>
<evidence type="ECO:0000256" key="9">
    <source>
        <dbReference type="ARBA" id="ARBA00023065"/>
    </source>
</evidence>
<dbReference type="GO" id="GO:0046930">
    <property type="term" value="C:pore complex"/>
    <property type="evidence" value="ECO:0007669"/>
    <property type="project" value="UniProtKB-KW"/>
</dbReference>
<dbReference type="Pfam" id="PF02563">
    <property type="entry name" value="Poly_export"/>
    <property type="match status" value="1"/>
</dbReference>
<evidence type="ECO:0000256" key="15">
    <source>
        <dbReference type="SAM" id="SignalP"/>
    </source>
</evidence>
<dbReference type="Gene3D" id="3.10.560.10">
    <property type="entry name" value="Outer membrane lipoprotein wza domain like"/>
    <property type="match status" value="2"/>
</dbReference>
<evidence type="ECO:0000256" key="7">
    <source>
        <dbReference type="ARBA" id="ARBA00022729"/>
    </source>
</evidence>
<comment type="subcellular location">
    <subcellularLocation>
        <location evidence="1">Cell outer membrane</location>
        <topology evidence="1">Multi-pass membrane protein</topology>
    </subcellularLocation>
</comment>
<dbReference type="OrthoDB" id="7198507at2"/>
<evidence type="ECO:0000259" key="16">
    <source>
        <dbReference type="Pfam" id="PF02563"/>
    </source>
</evidence>
<evidence type="ECO:0000313" key="20">
    <source>
        <dbReference type="Proteomes" id="UP000051184"/>
    </source>
</evidence>
<dbReference type="RefSeq" id="WP_058316476.1">
    <property type="nucleotide sequence ID" value="NZ_CYUE01000025.1"/>
</dbReference>
<evidence type="ECO:0000256" key="3">
    <source>
        <dbReference type="ARBA" id="ARBA00022448"/>
    </source>
</evidence>
<dbReference type="Pfam" id="PF22461">
    <property type="entry name" value="SLBB_2"/>
    <property type="match status" value="1"/>
</dbReference>
<dbReference type="PANTHER" id="PTHR33619:SF3">
    <property type="entry name" value="POLYSACCHARIDE EXPORT PROTEIN GFCE-RELATED"/>
    <property type="match status" value="1"/>
</dbReference>
<dbReference type="Proteomes" id="UP000051184">
    <property type="component" value="Unassembled WGS sequence"/>
</dbReference>
<keyword evidence="11" id="KW-0472">Membrane</keyword>
<name>A0A0P1IVC0_9RHOB</name>
<dbReference type="EMBL" id="CYUE01000025">
    <property type="protein sequence ID" value="CUK27557.1"/>
    <property type="molecule type" value="Genomic_DNA"/>
</dbReference>
<evidence type="ECO:0000256" key="12">
    <source>
        <dbReference type="ARBA" id="ARBA00023139"/>
    </source>
</evidence>
<dbReference type="InterPro" id="IPR019554">
    <property type="entry name" value="Soluble_ligand-bd"/>
</dbReference>
<dbReference type="GO" id="GO:0015159">
    <property type="term" value="F:polysaccharide transmembrane transporter activity"/>
    <property type="evidence" value="ECO:0007669"/>
    <property type="project" value="InterPro"/>
</dbReference>
<keyword evidence="8" id="KW-0625">Polysaccharide transport</keyword>
<dbReference type="Gene3D" id="3.30.1950.10">
    <property type="entry name" value="wza like domain"/>
    <property type="match status" value="1"/>
</dbReference>
<feature type="domain" description="SLBB" evidence="18">
    <location>
        <begin position="252"/>
        <end position="352"/>
    </location>
</feature>
<comment type="similarity">
    <text evidence="2">Belongs to the BexD/CtrA/VexA family.</text>
</comment>
<evidence type="ECO:0000256" key="2">
    <source>
        <dbReference type="ARBA" id="ARBA00009450"/>
    </source>
</evidence>
<evidence type="ECO:0000256" key="6">
    <source>
        <dbReference type="ARBA" id="ARBA00022692"/>
    </source>
</evidence>
<evidence type="ECO:0000259" key="17">
    <source>
        <dbReference type="Pfam" id="PF10531"/>
    </source>
</evidence>
<evidence type="ECO:0000256" key="14">
    <source>
        <dbReference type="ARBA" id="ARBA00023288"/>
    </source>
</evidence>
<dbReference type="Pfam" id="PF10531">
    <property type="entry name" value="SLBB"/>
    <property type="match status" value="1"/>
</dbReference>
<evidence type="ECO:0000256" key="8">
    <source>
        <dbReference type="ARBA" id="ARBA00023047"/>
    </source>
</evidence>
<evidence type="ECO:0000256" key="13">
    <source>
        <dbReference type="ARBA" id="ARBA00023237"/>
    </source>
</evidence>
<dbReference type="InterPro" id="IPR054765">
    <property type="entry name" value="SLBB_dom"/>
</dbReference>
<dbReference type="InterPro" id="IPR049712">
    <property type="entry name" value="Poly_export"/>
</dbReference>
<feature type="chain" id="PRO_5006065649" evidence="15">
    <location>
        <begin position="25"/>
        <end position="382"/>
    </location>
</feature>
<evidence type="ECO:0000256" key="10">
    <source>
        <dbReference type="ARBA" id="ARBA00023114"/>
    </source>
</evidence>
<keyword evidence="6" id="KW-0812">Transmembrane</keyword>
<protein>
    <submittedName>
        <fullName evidence="19">Vi polysaccharide export protein VexA</fullName>
    </submittedName>
</protein>
<reference evidence="20" key="1">
    <citation type="submission" date="2015-09" db="EMBL/GenBank/DDBJ databases">
        <authorList>
            <person name="Rodrigo-Torres Lidia"/>
            <person name="Arahal R.David."/>
        </authorList>
    </citation>
    <scope>NUCLEOTIDE SEQUENCE [LARGE SCALE GENOMIC DNA]</scope>
    <source>
        <strain evidence="20">CECT 5114</strain>
    </source>
</reference>
<keyword evidence="5" id="KW-0762">Sugar transport</keyword>
<sequence>MSATKLIRRTRTNLIAIFSAAALTACSSLPTQGPSAGDILSPDESSNFELVQVDAKIASRMSEAYARGFSAPFINAPLLSTSTRLGVGDIISVTIFEAGQGGLFSNDKGQVNIPQIVINPEGKISIPYASGIHALDRTPQEVEQQIVDALAGKALEPQVIVTVVQNANNAVTVQGVVNRPARVTLRLGGDRLSEILVASGGARFPPHQTTVSVTRKGKSSKASMQRVLDDPRQNIAMRSGDIVTVSHTPRSYTIMGSVNRPAHIPFDKERVTVMEAVGKASGLLDQRADPAAVFLFRRESQNTLKAYGKSSSDWWPTTRGGIPTVYWLDMSEPSALFHAQAAPMRDGDLIYVANADTIEFSKVLDLFGLTLTTADRAIDFGQ</sequence>
<organism evidence="19 20">
    <name type="scientific">Cognatishimia activa</name>
    <dbReference type="NCBI Taxonomy" id="1715691"/>
    <lineage>
        <taxon>Bacteria</taxon>
        <taxon>Pseudomonadati</taxon>
        <taxon>Pseudomonadota</taxon>
        <taxon>Alphaproteobacteria</taxon>
        <taxon>Rhodobacterales</taxon>
        <taxon>Paracoccaceae</taxon>
        <taxon>Cognatishimia</taxon>
    </lineage>
</organism>
<gene>
    <name evidence="19" type="ORF">TA5114_03385</name>
</gene>
<keyword evidence="14" id="KW-0449">Lipoprotein</keyword>
<keyword evidence="4" id="KW-1134">Transmembrane beta strand</keyword>
<evidence type="ECO:0000256" key="1">
    <source>
        <dbReference type="ARBA" id="ARBA00004571"/>
    </source>
</evidence>